<feature type="transmembrane region" description="Helical" evidence="6">
    <location>
        <begin position="6"/>
        <end position="27"/>
    </location>
</feature>
<evidence type="ECO:0000256" key="1">
    <source>
        <dbReference type="ARBA" id="ARBA00004651"/>
    </source>
</evidence>
<feature type="transmembrane region" description="Helical" evidence="6">
    <location>
        <begin position="66"/>
        <end position="83"/>
    </location>
</feature>
<dbReference type="PANTHER" id="PTHR30086">
    <property type="entry name" value="ARGININE EXPORTER PROTEIN ARGO"/>
    <property type="match status" value="1"/>
</dbReference>
<keyword evidence="4 6" id="KW-1133">Transmembrane helix</keyword>
<gene>
    <name evidence="7" type="ORF">IAA97_09045</name>
</gene>
<feature type="transmembrane region" description="Helical" evidence="6">
    <location>
        <begin position="39"/>
        <end position="60"/>
    </location>
</feature>
<dbReference type="PANTHER" id="PTHR30086:SF20">
    <property type="entry name" value="ARGININE EXPORTER PROTEIN ARGO-RELATED"/>
    <property type="match status" value="1"/>
</dbReference>
<evidence type="ECO:0000256" key="3">
    <source>
        <dbReference type="ARBA" id="ARBA00022692"/>
    </source>
</evidence>
<dbReference type="Pfam" id="PF01810">
    <property type="entry name" value="LysE"/>
    <property type="match status" value="1"/>
</dbReference>
<dbReference type="GO" id="GO:0005886">
    <property type="term" value="C:plasma membrane"/>
    <property type="evidence" value="ECO:0007669"/>
    <property type="project" value="UniProtKB-SubCell"/>
</dbReference>
<feature type="transmembrane region" description="Helical" evidence="6">
    <location>
        <begin position="104"/>
        <end position="126"/>
    </location>
</feature>
<organism evidence="7 8">
    <name type="scientific">Candidatus Ornithospirochaeta stercoripullorum</name>
    <dbReference type="NCBI Taxonomy" id="2840899"/>
    <lineage>
        <taxon>Bacteria</taxon>
        <taxon>Pseudomonadati</taxon>
        <taxon>Spirochaetota</taxon>
        <taxon>Spirochaetia</taxon>
        <taxon>Spirochaetales</taxon>
        <taxon>Spirochaetaceae</taxon>
        <taxon>Spirochaetaceae incertae sedis</taxon>
        <taxon>Candidatus Ornithospirochaeta</taxon>
    </lineage>
</organism>
<sequence>MATLLVYIITMSITPGPNTILSMANAATVGFKRGIRLNVGMLAGITVDTIIALLAVELFYSFLPKAQLILQAAAVIYLVYLAIKMLKLGFKETENRSATFIEGLLLQLINIKVYILAFTAISAYIIPFSSSDIETIVLSLLVPVICFVSGLIWAIGGTIMKSLFIKHRKLMAVLFFLALFWCALQLALPLLKHSP</sequence>
<dbReference type="GO" id="GO:0033228">
    <property type="term" value="P:cysteine export across plasma membrane"/>
    <property type="evidence" value="ECO:0007669"/>
    <property type="project" value="TreeGrafter"/>
</dbReference>
<keyword evidence="2" id="KW-1003">Cell membrane</keyword>
<evidence type="ECO:0000256" key="2">
    <source>
        <dbReference type="ARBA" id="ARBA00022475"/>
    </source>
</evidence>
<dbReference type="InterPro" id="IPR001123">
    <property type="entry name" value="LeuE-type"/>
</dbReference>
<name>A0A9D9DZZ8_9SPIO</name>
<dbReference type="Proteomes" id="UP000823615">
    <property type="component" value="Unassembled WGS sequence"/>
</dbReference>
<evidence type="ECO:0000256" key="4">
    <source>
        <dbReference type="ARBA" id="ARBA00022989"/>
    </source>
</evidence>
<protein>
    <submittedName>
        <fullName evidence="7">LysE family transporter</fullName>
    </submittedName>
</protein>
<evidence type="ECO:0000256" key="5">
    <source>
        <dbReference type="ARBA" id="ARBA00023136"/>
    </source>
</evidence>
<proteinExistence type="predicted"/>
<reference evidence="7" key="1">
    <citation type="submission" date="2020-10" db="EMBL/GenBank/DDBJ databases">
        <authorList>
            <person name="Gilroy R."/>
        </authorList>
    </citation>
    <scope>NUCLEOTIDE SEQUENCE</scope>
    <source>
        <strain evidence="7">7293</strain>
    </source>
</reference>
<keyword evidence="3 6" id="KW-0812">Transmembrane</keyword>
<comment type="subcellular location">
    <subcellularLocation>
        <location evidence="1">Cell membrane</location>
        <topology evidence="1">Multi-pass membrane protein</topology>
    </subcellularLocation>
</comment>
<evidence type="ECO:0000313" key="7">
    <source>
        <dbReference type="EMBL" id="MBO8437109.1"/>
    </source>
</evidence>
<dbReference type="GO" id="GO:0015171">
    <property type="term" value="F:amino acid transmembrane transporter activity"/>
    <property type="evidence" value="ECO:0007669"/>
    <property type="project" value="TreeGrafter"/>
</dbReference>
<dbReference type="EMBL" id="JADIMT010000101">
    <property type="protein sequence ID" value="MBO8437109.1"/>
    <property type="molecule type" value="Genomic_DNA"/>
</dbReference>
<evidence type="ECO:0000313" key="8">
    <source>
        <dbReference type="Proteomes" id="UP000823615"/>
    </source>
</evidence>
<dbReference type="AlphaFoldDB" id="A0A9D9DZZ8"/>
<reference evidence="7" key="2">
    <citation type="journal article" date="2021" name="PeerJ">
        <title>Extensive microbial diversity within the chicken gut microbiome revealed by metagenomics and culture.</title>
        <authorList>
            <person name="Gilroy R."/>
            <person name="Ravi A."/>
            <person name="Getino M."/>
            <person name="Pursley I."/>
            <person name="Horton D.L."/>
            <person name="Alikhan N.F."/>
            <person name="Baker D."/>
            <person name="Gharbi K."/>
            <person name="Hall N."/>
            <person name="Watson M."/>
            <person name="Adriaenssens E.M."/>
            <person name="Foster-Nyarko E."/>
            <person name="Jarju S."/>
            <person name="Secka A."/>
            <person name="Antonio M."/>
            <person name="Oren A."/>
            <person name="Chaudhuri R.R."/>
            <person name="La Ragione R."/>
            <person name="Hildebrand F."/>
            <person name="Pallen M.J."/>
        </authorList>
    </citation>
    <scope>NUCLEOTIDE SEQUENCE</scope>
    <source>
        <strain evidence="7">7293</strain>
    </source>
</reference>
<feature type="transmembrane region" description="Helical" evidence="6">
    <location>
        <begin position="172"/>
        <end position="191"/>
    </location>
</feature>
<accession>A0A9D9DZZ8</accession>
<evidence type="ECO:0000256" key="6">
    <source>
        <dbReference type="SAM" id="Phobius"/>
    </source>
</evidence>
<feature type="transmembrane region" description="Helical" evidence="6">
    <location>
        <begin position="138"/>
        <end position="160"/>
    </location>
</feature>
<comment type="caution">
    <text evidence="7">The sequence shown here is derived from an EMBL/GenBank/DDBJ whole genome shotgun (WGS) entry which is preliminary data.</text>
</comment>
<keyword evidence="5 6" id="KW-0472">Membrane</keyword>